<dbReference type="Proteomes" id="UP001058974">
    <property type="component" value="Chromosome 1"/>
</dbReference>
<comment type="caution">
    <text evidence="1">The sequence shown here is derived from an EMBL/GenBank/DDBJ whole genome shotgun (WGS) entry which is preliminary data.</text>
</comment>
<organism evidence="1 2">
    <name type="scientific">Pisum sativum</name>
    <name type="common">Garden pea</name>
    <name type="synonym">Lathyrus oleraceus</name>
    <dbReference type="NCBI Taxonomy" id="3888"/>
    <lineage>
        <taxon>Eukaryota</taxon>
        <taxon>Viridiplantae</taxon>
        <taxon>Streptophyta</taxon>
        <taxon>Embryophyta</taxon>
        <taxon>Tracheophyta</taxon>
        <taxon>Spermatophyta</taxon>
        <taxon>Magnoliopsida</taxon>
        <taxon>eudicotyledons</taxon>
        <taxon>Gunneridae</taxon>
        <taxon>Pentapetalae</taxon>
        <taxon>rosids</taxon>
        <taxon>fabids</taxon>
        <taxon>Fabales</taxon>
        <taxon>Fabaceae</taxon>
        <taxon>Papilionoideae</taxon>
        <taxon>50 kb inversion clade</taxon>
        <taxon>NPAAA clade</taxon>
        <taxon>Hologalegina</taxon>
        <taxon>IRL clade</taxon>
        <taxon>Fabeae</taxon>
        <taxon>Lathyrus</taxon>
    </lineage>
</organism>
<dbReference type="EMBL" id="JAMSHJ010000001">
    <property type="protein sequence ID" value="KAI5443336.1"/>
    <property type="molecule type" value="Genomic_DNA"/>
</dbReference>
<keyword evidence="2" id="KW-1185">Reference proteome</keyword>
<dbReference type="Gramene" id="Psat01G0211900-T1">
    <property type="protein sequence ID" value="KAI5443336.1"/>
    <property type="gene ID" value="KIW84_012119"/>
</dbReference>
<evidence type="ECO:0000313" key="1">
    <source>
        <dbReference type="EMBL" id="KAI5443336.1"/>
    </source>
</evidence>
<proteinExistence type="predicted"/>
<protein>
    <submittedName>
        <fullName evidence="1">Uncharacterized protein</fullName>
    </submittedName>
</protein>
<evidence type="ECO:0000313" key="2">
    <source>
        <dbReference type="Proteomes" id="UP001058974"/>
    </source>
</evidence>
<accession>A0A9D5BGU1</accession>
<dbReference type="AlphaFoldDB" id="A0A9D5BGU1"/>
<gene>
    <name evidence="1" type="ORF">KIW84_012119</name>
</gene>
<name>A0A9D5BGU1_PEA</name>
<sequence length="110" mass="11780">MNKESLQIYLVTTTDHLLHSKSKSKKSMLTGLSILRDTSLKTTSGGINDKDSTIGLGGSSNHVLDKVTMSRSINDCAVVLGGLKFPQGNINGDTSFTLSLKLVKNPCILE</sequence>
<reference evidence="1 2" key="1">
    <citation type="journal article" date="2022" name="Nat. Genet.">
        <title>Improved pea reference genome and pan-genome highlight genomic features and evolutionary characteristics.</title>
        <authorList>
            <person name="Yang T."/>
            <person name="Liu R."/>
            <person name="Luo Y."/>
            <person name="Hu S."/>
            <person name="Wang D."/>
            <person name="Wang C."/>
            <person name="Pandey M.K."/>
            <person name="Ge S."/>
            <person name="Xu Q."/>
            <person name="Li N."/>
            <person name="Li G."/>
            <person name="Huang Y."/>
            <person name="Saxena R.K."/>
            <person name="Ji Y."/>
            <person name="Li M."/>
            <person name="Yan X."/>
            <person name="He Y."/>
            <person name="Liu Y."/>
            <person name="Wang X."/>
            <person name="Xiang C."/>
            <person name="Varshney R.K."/>
            <person name="Ding H."/>
            <person name="Gao S."/>
            <person name="Zong X."/>
        </authorList>
    </citation>
    <scope>NUCLEOTIDE SEQUENCE [LARGE SCALE GENOMIC DNA]</scope>
    <source>
        <strain evidence="1 2">cv. Zhongwan 6</strain>
    </source>
</reference>